<dbReference type="RefSeq" id="WP_136460446.1">
    <property type="nucleotide sequence ID" value="NZ_SRSF01000012.1"/>
</dbReference>
<dbReference type="Pfam" id="PF07484">
    <property type="entry name" value="Collar"/>
    <property type="match status" value="1"/>
</dbReference>
<sequence>MEPFLGQVQVFGFNFPPRGWVLCEGQILPISQNQSLYSLLGTQFGGNGTTTFALPDLRGRLAVHNGQGPGLASIQIGGRGGRSDVLLTVNNLPAHNHQGTLRMGAGPGLEGAGENKHLAVNSAGETIYTSVPPGAGQSGAGTLSIANTGANVPFNIRNPLLGIGYSMAVVGLFPSRN</sequence>
<dbReference type="AlphaFoldDB" id="A0A4V3XK40"/>
<dbReference type="InterPro" id="IPR037053">
    <property type="entry name" value="Phage_tail_collar_dom_sf"/>
</dbReference>
<evidence type="ECO:0000313" key="2">
    <source>
        <dbReference type="EMBL" id="THH35483.1"/>
    </source>
</evidence>
<dbReference type="OrthoDB" id="9810174at2"/>
<organism evidence="2 3">
    <name type="scientific">Neolewinella litorea</name>
    <dbReference type="NCBI Taxonomy" id="2562452"/>
    <lineage>
        <taxon>Bacteria</taxon>
        <taxon>Pseudomonadati</taxon>
        <taxon>Bacteroidota</taxon>
        <taxon>Saprospiria</taxon>
        <taxon>Saprospirales</taxon>
        <taxon>Lewinellaceae</taxon>
        <taxon>Neolewinella</taxon>
    </lineage>
</organism>
<dbReference type="Proteomes" id="UP000308528">
    <property type="component" value="Unassembled WGS sequence"/>
</dbReference>
<accession>A0A4V3XK40</accession>
<dbReference type="EMBL" id="SRSF01000012">
    <property type="protein sequence ID" value="THH35483.1"/>
    <property type="molecule type" value="Genomic_DNA"/>
</dbReference>
<dbReference type="SUPFAM" id="SSF88874">
    <property type="entry name" value="Receptor-binding domain of short tail fibre protein gp12"/>
    <property type="match status" value="1"/>
</dbReference>
<reference evidence="2 3" key="1">
    <citation type="submission" date="2019-04" db="EMBL/GenBank/DDBJ databases">
        <title>Lewinella litorea sp. nov., isolated from a marine sand.</title>
        <authorList>
            <person name="Yoon J.-H."/>
        </authorList>
    </citation>
    <scope>NUCLEOTIDE SEQUENCE [LARGE SCALE GENOMIC DNA]</scope>
    <source>
        <strain evidence="2 3">HSMS-39</strain>
    </source>
</reference>
<comment type="caution">
    <text evidence="2">The sequence shown here is derived from an EMBL/GenBank/DDBJ whole genome shotgun (WGS) entry which is preliminary data.</text>
</comment>
<feature type="domain" description="Phage tail collar" evidence="1">
    <location>
        <begin position="6"/>
        <end position="61"/>
    </location>
</feature>
<keyword evidence="3" id="KW-1185">Reference proteome</keyword>
<name>A0A4V3XK40_9BACT</name>
<dbReference type="Gene3D" id="3.90.1340.10">
    <property type="entry name" value="Phage tail collar domain"/>
    <property type="match status" value="1"/>
</dbReference>
<evidence type="ECO:0000259" key="1">
    <source>
        <dbReference type="Pfam" id="PF07484"/>
    </source>
</evidence>
<protein>
    <submittedName>
        <fullName evidence="2">Phage tail protein</fullName>
    </submittedName>
</protein>
<dbReference type="InterPro" id="IPR011083">
    <property type="entry name" value="Phage_tail_collar_dom"/>
</dbReference>
<evidence type="ECO:0000313" key="3">
    <source>
        <dbReference type="Proteomes" id="UP000308528"/>
    </source>
</evidence>
<gene>
    <name evidence="2" type="ORF">E4021_16295</name>
</gene>
<proteinExistence type="predicted"/>